<accession>A0A8H7AXD6</accession>
<feature type="compositionally biased region" description="Basic residues" evidence="1">
    <location>
        <begin position="661"/>
        <end position="674"/>
    </location>
</feature>
<dbReference type="InterPro" id="IPR038883">
    <property type="entry name" value="AN11006-like"/>
</dbReference>
<dbReference type="Proteomes" id="UP000596902">
    <property type="component" value="Unassembled WGS sequence"/>
</dbReference>
<feature type="compositionally biased region" description="Low complexity" evidence="1">
    <location>
        <begin position="651"/>
        <end position="660"/>
    </location>
</feature>
<dbReference type="PANTHER" id="PTHR42085">
    <property type="entry name" value="F-BOX DOMAIN-CONTAINING PROTEIN"/>
    <property type="match status" value="1"/>
</dbReference>
<dbReference type="PANTHER" id="PTHR42085:SF1">
    <property type="entry name" value="F-BOX DOMAIN-CONTAINING PROTEIN"/>
    <property type="match status" value="1"/>
</dbReference>
<sequence>MKHRLSGDVAQPGPGRSKRHKLGDQGQLREALHKITQQNATTSPLLRLPAEIRNMVFNYVFCGEIYHIGSKGHSLGKASLTRSLFTHPPLLFHHLLTSFSSNIAHASEATTSPSTSHTSFRYRMLDQARHEVATSEQRLRDPAQREKITKRNAIESPLLRLPPEIRNGIYAHIFGNTCYYFRPSRWPGGPHVVVKPYQTEYRHLDLPLVCRQLYHETRLLPYKLGTFNFHQLPHQSVSDPLIFVAIRIFLSKRSKAEVEALQTLTFKFGHEDMKTTGNGISKLNAANSPLLRLPPEIRNMIYENVFRDQVLELKGTEFDLVEGEYDVIQTTVHVTKYLSLLRVSRQLYRETALLPYQLTTFKFGYSHYPLGKPFSALKIFLLNRSWAQVSSLQRMECPVKFDRYYMPVHEDKKKSGTGLYWFAYLNLEQSNLAVHGTNPRFPQISMIYNAPFPSRFLCTCLLPLSEHPMPEVDMPTRKQTAPPSSGRSFAEGRETFLIVTPQSSPQDLLLHERGRLDKMVVGINTNAWFLFQHVSLMPHYFNDVYLYHHSADRKHNFLNLLYVSCQIHEETALLPYKLTKFNFGILISGELDDDDNMFEAIRVFLEKRSKRQIEALAKLEIMLLQDVTDLGELKLGTVVLHSTMPAKRRAAMASADATSAKKSKSKPTKRKGRSERRSERRAAMRDRVQSHHSQELRDHNGKLKHFPLLRLPAEIRNAIYEHVFSDTQYDFDASCMVEDDTRASQSFNECNLGLIAASRQLHAETRLLPYSLAVFRFDFETSKDGWQGPVKRFVDLRTEEQKGAIGDNMRVIVEEFWITRYLSARYGRREYIISRFDRLFRIQHPPVTKLPAKMSEIKGYEIGEINAKAAFTSDIILDARIDLPGCVNAQELGRRDMDVRKGMYITYLPYQPHPITGQIMAGGRYLFETWEDVLDYDHWTTNVYETGDPPEKFWSRSTMQKVDRWNWHVAGACHFSHPETHGLSRFQRWSYSGDHVEEHLREIYPRIRDAAKAYEAAGVWLLYQPEANLIGLYYNAKAEESGHLVSLRGDREFEGSAISWAAFPRVPESSTVNMVSRKRPLTHPTDAPTAKRLRDVRALRRAAQRDPSQLDRITEYNAIESPLLCLPTELRDMIYACVFENEQWVFHEDDSSDEKGFLSSRSFRESNLGLLSTSRQLRAETKLLPYQLATFHFRFYDWDDWSEVEWLMRLQMRFFETRTVEQLQAMTTVTVSGHVDVLNTYIHYRGNVASWFDFLPPMSGKAPTQKWKSLQKQLGANMASKRLVRTPHVSKSLAKEQTGSEAQRKAYAQQLREQGHYDKITELNAANSPLLRLPAEIRNMIFEQVFVNRDIHLQAYSEDPISIPDIYTFYDMGDFGLSLLFVSRQLRTETALLPYKLCTMRLIDGWWTEGEDNSRPIVRCFLKRRLREQVEVISDLALPVFDEQDGEHKLLRGTGSYWVEWLNSEEDGQWLDEVLGFKK</sequence>
<proteinExistence type="predicted"/>
<reference evidence="2" key="1">
    <citation type="submission" date="2020-01" db="EMBL/GenBank/DDBJ databases">
        <authorList>
            <person name="Feng Z.H.Z."/>
        </authorList>
    </citation>
    <scope>NUCLEOTIDE SEQUENCE</scope>
    <source>
        <strain evidence="2">CBS107.38</strain>
    </source>
</reference>
<evidence type="ECO:0000313" key="3">
    <source>
        <dbReference type="Proteomes" id="UP000596902"/>
    </source>
</evidence>
<evidence type="ECO:0000256" key="1">
    <source>
        <dbReference type="SAM" id="MobiDB-lite"/>
    </source>
</evidence>
<protein>
    <submittedName>
        <fullName evidence="2">Uncharacterized protein</fullName>
    </submittedName>
</protein>
<evidence type="ECO:0000313" key="2">
    <source>
        <dbReference type="EMBL" id="KAF7671354.1"/>
    </source>
</evidence>
<name>A0A8H7AXD6_9PLEO</name>
<dbReference type="EMBL" id="JAAABM010000023">
    <property type="protein sequence ID" value="KAF7671354.1"/>
    <property type="molecule type" value="Genomic_DNA"/>
</dbReference>
<keyword evidence="3" id="KW-1185">Reference proteome</keyword>
<feature type="compositionally biased region" description="Basic and acidic residues" evidence="1">
    <location>
        <begin position="675"/>
        <end position="699"/>
    </location>
</feature>
<organism evidence="2 3">
    <name type="scientific">Alternaria burnsii</name>
    <dbReference type="NCBI Taxonomy" id="1187904"/>
    <lineage>
        <taxon>Eukaryota</taxon>
        <taxon>Fungi</taxon>
        <taxon>Dikarya</taxon>
        <taxon>Ascomycota</taxon>
        <taxon>Pezizomycotina</taxon>
        <taxon>Dothideomycetes</taxon>
        <taxon>Pleosporomycetidae</taxon>
        <taxon>Pleosporales</taxon>
        <taxon>Pleosporineae</taxon>
        <taxon>Pleosporaceae</taxon>
        <taxon>Alternaria</taxon>
        <taxon>Alternaria sect. Alternaria</taxon>
    </lineage>
</organism>
<gene>
    <name evidence="2" type="ORF">GT037_010679</name>
</gene>
<dbReference type="GeneID" id="62208904"/>
<feature type="region of interest" description="Disordered" evidence="1">
    <location>
        <begin position="1"/>
        <end position="25"/>
    </location>
</feature>
<reference evidence="2" key="2">
    <citation type="submission" date="2020-08" db="EMBL/GenBank/DDBJ databases">
        <title>Draft Genome Sequence of Cumin Blight Pathogen Alternaria burnsii.</title>
        <authorList>
            <person name="Feng Z."/>
        </authorList>
    </citation>
    <scope>NUCLEOTIDE SEQUENCE</scope>
    <source>
        <strain evidence="2">CBS107.38</strain>
    </source>
</reference>
<comment type="caution">
    <text evidence="2">The sequence shown here is derived from an EMBL/GenBank/DDBJ whole genome shotgun (WGS) entry which is preliminary data.</text>
</comment>
<feature type="region of interest" description="Disordered" evidence="1">
    <location>
        <begin position="650"/>
        <end position="699"/>
    </location>
</feature>
<dbReference type="RefSeq" id="XP_038781730.1">
    <property type="nucleotide sequence ID" value="XM_038935726.1"/>
</dbReference>